<organism evidence="3 4">
    <name type="scientific">Nocardiopsis terrae</name>
    <dbReference type="NCBI Taxonomy" id="372655"/>
    <lineage>
        <taxon>Bacteria</taxon>
        <taxon>Bacillati</taxon>
        <taxon>Actinomycetota</taxon>
        <taxon>Actinomycetes</taxon>
        <taxon>Streptosporangiales</taxon>
        <taxon>Nocardiopsidaceae</taxon>
        <taxon>Nocardiopsis</taxon>
    </lineage>
</organism>
<name>A0ABR9HBC0_9ACTN</name>
<feature type="transmembrane region" description="Helical" evidence="2">
    <location>
        <begin position="156"/>
        <end position="174"/>
    </location>
</feature>
<dbReference type="RefSeq" id="WP_229826108.1">
    <property type="nucleotide sequence ID" value="NZ_BMXJ01000002.1"/>
</dbReference>
<dbReference type="EMBL" id="JADBDY010000001">
    <property type="protein sequence ID" value="MBE1456312.1"/>
    <property type="molecule type" value="Genomic_DNA"/>
</dbReference>
<reference evidence="3 4" key="1">
    <citation type="submission" date="2020-10" db="EMBL/GenBank/DDBJ databases">
        <title>Sequencing the genomes of 1000 actinobacteria strains.</title>
        <authorList>
            <person name="Klenk H.-P."/>
        </authorList>
    </citation>
    <scope>NUCLEOTIDE SEQUENCE [LARGE SCALE GENOMIC DNA]</scope>
    <source>
        <strain evidence="3 4">DSM 45157</strain>
    </source>
</reference>
<keyword evidence="4" id="KW-1185">Reference proteome</keyword>
<gene>
    <name evidence="3" type="ORF">H4W79_000526</name>
</gene>
<dbReference type="InterPro" id="IPR036259">
    <property type="entry name" value="MFS_trans_sf"/>
</dbReference>
<proteinExistence type="predicted"/>
<evidence type="ECO:0000313" key="4">
    <source>
        <dbReference type="Proteomes" id="UP000598217"/>
    </source>
</evidence>
<protein>
    <submittedName>
        <fullName evidence="3">Uncharacterized protein</fullName>
    </submittedName>
</protein>
<feature type="transmembrane region" description="Helical" evidence="2">
    <location>
        <begin position="99"/>
        <end position="119"/>
    </location>
</feature>
<accession>A0ABR9HBC0</accession>
<feature type="transmembrane region" description="Helical" evidence="2">
    <location>
        <begin position="72"/>
        <end position="93"/>
    </location>
</feature>
<keyword evidence="2" id="KW-0472">Membrane</keyword>
<keyword evidence="2" id="KW-1133">Transmembrane helix</keyword>
<feature type="region of interest" description="Disordered" evidence="1">
    <location>
        <begin position="1"/>
        <end position="52"/>
    </location>
</feature>
<dbReference type="SUPFAM" id="SSF103473">
    <property type="entry name" value="MFS general substrate transporter"/>
    <property type="match status" value="1"/>
</dbReference>
<evidence type="ECO:0000313" key="3">
    <source>
        <dbReference type="EMBL" id="MBE1456312.1"/>
    </source>
</evidence>
<evidence type="ECO:0000256" key="2">
    <source>
        <dbReference type="SAM" id="Phobius"/>
    </source>
</evidence>
<evidence type="ECO:0000256" key="1">
    <source>
        <dbReference type="SAM" id="MobiDB-lite"/>
    </source>
</evidence>
<comment type="caution">
    <text evidence="3">The sequence shown here is derived from an EMBL/GenBank/DDBJ whole genome shotgun (WGS) entry which is preliminary data.</text>
</comment>
<keyword evidence="2" id="KW-0812">Transmembrane</keyword>
<dbReference type="Proteomes" id="UP000598217">
    <property type="component" value="Unassembled WGS sequence"/>
</dbReference>
<sequence>MSDSPQHPGGYHQPEEPEGGYERPPTPEPGPVVRPSGRAPEPEGRQPVAAERFRRTTRARSKVIPAERSRGFWRLGTATVFYVVVIGGMADYVEPDVRILAHLAFWVMIGLGFLVALARERRHDWAPRPRWPWLAAALGGAVTAELLILALGSPTIIIAGAVLFGLGAFFLMLVG</sequence>
<feature type="transmembrane region" description="Helical" evidence="2">
    <location>
        <begin position="131"/>
        <end position="150"/>
    </location>
</feature>